<dbReference type="Proteomes" id="UP001319865">
    <property type="component" value="Chromosome"/>
</dbReference>
<protein>
    <submittedName>
        <fullName evidence="1">Uncharacterized protein</fullName>
    </submittedName>
</protein>
<keyword evidence="2" id="KW-1185">Reference proteome</keyword>
<sequence>MLLIARNTTSIVFFIRVFSKIENAGTVRIKNSLTHLSISKYRWKSYFLLFLQEQLIDNQNNIKIRKTPC</sequence>
<organism evidence="1 2">
    <name type="scientific">Flavobacterium ammonificans</name>
    <dbReference type="NCBI Taxonomy" id="1751056"/>
    <lineage>
        <taxon>Bacteria</taxon>
        <taxon>Pseudomonadati</taxon>
        <taxon>Bacteroidota</taxon>
        <taxon>Flavobacteriia</taxon>
        <taxon>Flavobacteriales</taxon>
        <taxon>Flavobacteriaceae</taxon>
        <taxon>Flavobacterium</taxon>
    </lineage>
</organism>
<dbReference type="EMBL" id="AP025183">
    <property type="protein sequence ID" value="BDB52417.1"/>
    <property type="molecule type" value="Genomic_DNA"/>
</dbReference>
<name>A0ABM7V2C7_9FLAO</name>
<proteinExistence type="predicted"/>
<evidence type="ECO:0000313" key="1">
    <source>
        <dbReference type="EMBL" id="BDB52417.1"/>
    </source>
</evidence>
<reference evidence="1 2" key="1">
    <citation type="journal article" date="2022" name="Int. J. Syst. Evol. Microbiol.">
        <title>Flavobacterium ammonificans sp. nov. and Flavobacterium ammoniigenes sp. nov., ammonifying bacteria isolated from surface river water.</title>
        <authorList>
            <person name="Watanabe K."/>
            <person name="Kitamura T."/>
            <person name="Ogata Y."/>
            <person name="Shindo C."/>
            <person name="Suda W."/>
        </authorList>
    </citation>
    <scope>NUCLEOTIDE SEQUENCE [LARGE SCALE GENOMIC DNA]</scope>
    <source>
        <strain evidence="1 2">GENT11</strain>
    </source>
</reference>
<accession>A0ABM7V2C7</accession>
<reference evidence="1 2" key="2">
    <citation type="journal article" date="2022" name="Microorganisms">
        <title>Complete Genome Sequences of Two Flavobacterium ammonificans Strains and a Flavobacterium ammoniigenes Strain of Ammonifying Bacterioplankton Isolated from Surface River Water.</title>
        <authorList>
            <person name="Suda W."/>
            <person name="Ogata Y."/>
            <person name="Shindo C."/>
            <person name="Watanabe K."/>
        </authorList>
    </citation>
    <scope>NUCLEOTIDE SEQUENCE [LARGE SCALE GENOMIC DNA]</scope>
    <source>
        <strain evidence="1 2">GENT11</strain>
    </source>
</reference>
<evidence type="ECO:0000313" key="2">
    <source>
        <dbReference type="Proteomes" id="UP001319865"/>
    </source>
</evidence>
<gene>
    <name evidence="1" type="ORF">GENT11_07290</name>
</gene>